<proteinExistence type="predicted"/>
<sequence length="192" mass="21435">MTTTELVEGILKREGSTYTHDSAAGDPPTRFGVTPTALKAYRRKVLGWTVARSRVTADDIRALTRDEAILVYRHLYIEGPQFDKIPDRLVRLLVVDWGVHSGPPLAARKLQKAVGQVLKIALVVDGVVGRKTLAAVNRANGWAIAHRLILLRAEHQAVIIRRSVLAACPSALKRTKLRYDWGWRRRHLGLLA</sequence>
<reference evidence="2" key="1">
    <citation type="journal article" date="2015" name="Nature">
        <title>Complex archaea that bridge the gap between prokaryotes and eukaryotes.</title>
        <authorList>
            <person name="Spang A."/>
            <person name="Saw J.H."/>
            <person name="Jorgensen S.L."/>
            <person name="Zaremba-Niedzwiedzka K."/>
            <person name="Martijn J."/>
            <person name="Lind A.E."/>
            <person name="van Eijk R."/>
            <person name="Schleper C."/>
            <person name="Guy L."/>
            <person name="Ettema T.J."/>
        </authorList>
    </citation>
    <scope>NUCLEOTIDE SEQUENCE</scope>
</reference>
<gene>
    <name evidence="2" type="ORF">LCGC14_1683030</name>
</gene>
<dbReference type="InterPro" id="IPR023346">
    <property type="entry name" value="Lysozyme-like_dom_sf"/>
</dbReference>
<protein>
    <recommendedName>
        <fullName evidence="1">TtsA-like Glycoside hydrolase family 108 domain-containing protein</fullName>
    </recommendedName>
</protein>
<comment type="caution">
    <text evidence="2">The sequence shown here is derived from an EMBL/GenBank/DDBJ whole genome shotgun (WGS) entry which is preliminary data.</text>
</comment>
<dbReference type="AlphaFoldDB" id="A0A0F9HNI8"/>
<dbReference type="SUPFAM" id="SSF53955">
    <property type="entry name" value="Lysozyme-like"/>
    <property type="match status" value="1"/>
</dbReference>
<accession>A0A0F9HNI8</accession>
<organism evidence="2">
    <name type="scientific">marine sediment metagenome</name>
    <dbReference type="NCBI Taxonomy" id="412755"/>
    <lineage>
        <taxon>unclassified sequences</taxon>
        <taxon>metagenomes</taxon>
        <taxon>ecological metagenomes</taxon>
    </lineage>
</organism>
<evidence type="ECO:0000259" key="1">
    <source>
        <dbReference type="Pfam" id="PF05838"/>
    </source>
</evidence>
<dbReference type="EMBL" id="LAZR01014613">
    <property type="protein sequence ID" value="KKM16717.1"/>
    <property type="molecule type" value="Genomic_DNA"/>
</dbReference>
<dbReference type="Gene3D" id="1.20.141.10">
    <property type="entry name" value="Chitosanase, subunit A, domain 1"/>
    <property type="match status" value="1"/>
</dbReference>
<dbReference type="PROSITE" id="PS50890">
    <property type="entry name" value="PUA"/>
    <property type="match status" value="1"/>
</dbReference>
<name>A0A0F9HNI8_9ZZZZ</name>
<feature type="domain" description="TtsA-like Glycoside hydrolase family 108" evidence="1">
    <location>
        <begin position="9"/>
        <end position="102"/>
    </location>
</feature>
<dbReference type="InterPro" id="IPR008565">
    <property type="entry name" value="TtsA-like_GH18_dom"/>
</dbReference>
<evidence type="ECO:0000313" key="2">
    <source>
        <dbReference type="EMBL" id="KKM16717.1"/>
    </source>
</evidence>
<dbReference type="Pfam" id="PF05838">
    <property type="entry name" value="Glyco_hydro_108"/>
    <property type="match status" value="1"/>
</dbReference>